<evidence type="ECO:0000313" key="2">
    <source>
        <dbReference type="Proteomes" id="UP000266673"/>
    </source>
</evidence>
<evidence type="ECO:0000313" key="1">
    <source>
        <dbReference type="EMBL" id="RIB03881.1"/>
    </source>
</evidence>
<keyword evidence="2" id="KW-1185">Reference proteome</keyword>
<gene>
    <name evidence="1" type="ORF">C2G38_2223870</name>
</gene>
<reference evidence="1 2" key="1">
    <citation type="submission" date="2018-06" db="EMBL/GenBank/DDBJ databases">
        <title>Comparative genomics reveals the genomic features of Rhizophagus irregularis, R. cerebriforme, R. diaphanum and Gigaspora rosea, and their symbiotic lifestyle signature.</title>
        <authorList>
            <person name="Morin E."/>
            <person name="San Clemente H."/>
            <person name="Chen E.C.H."/>
            <person name="De La Providencia I."/>
            <person name="Hainaut M."/>
            <person name="Kuo A."/>
            <person name="Kohler A."/>
            <person name="Murat C."/>
            <person name="Tang N."/>
            <person name="Roy S."/>
            <person name="Loubradou J."/>
            <person name="Henrissat B."/>
            <person name="Grigoriev I.V."/>
            <person name="Corradi N."/>
            <person name="Roux C."/>
            <person name="Martin F.M."/>
        </authorList>
    </citation>
    <scope>NUCLEOTIDE SEQUENCE [LARGE SCALE GENOMIC DNA]</scope>
    <source>
        <strain evidence="1 2">DAOM 194757</strain>
    </source>
</reference>
<comment type="caution">
    <text evidence="1">The sequence shown here is derived from an EMBL/GenBank/DDBJ whole genome shotgun (WGS) entry which is preliminary data.</text>
</comment>
<proteinExistence type="predicted"/>
<dbReference type="AlphaFoldDB" id="A0A397U2K0"/>
<dbReference type="OrthoDB" id="2418628at2759"/>
<dbReference type="Proteomes" id="UP000266673">
    <property type="component" value="Unassembled WGS sequence"/>
</dbReference>
<sequence>MQECFNHLIYFPNIYNQVFPQQATKKKYGINIVFANEDYQEELYFPCIHYTLNQTEIKKLKQHYKTINSMTVKFFSNGLRYARLRTKDGILIGSRSKKRKNIARTNYTVAARKIFEDNLGLQFFKNISNTEFIDISVIDRCVGFLPIGSITYIIDKNVDSLNKSKIDISDIE</sequence>
<accession>A0A397U2K0</accession>
<name>A0A397U2K0_9GLOM</name>
<organism evidence="1 2">
    <name type="scientific">Gigaspora rosea</name>
    <dbReference type="NCBI Taxonomy" id="44941"/>
    <lineage>
        <taxon>Eukaryota</taxon>
        <taxon>Fungi</taxon>
        <taxon>Fungi incertae sedis</taxon>
        <taxon>Mucoromycota</taxon>
        <taxon>Glomeromycotina</taxon>
        <taxon>Glomeromycetes</taxon>
        <taxon>Diversisporales</taxon>
        <taxon>Gigasporaceae</taxon>
        <taxon>Gigaspora</taxon>
    </lineage>
</organism>
<dbReference type="EMBL" id="QKWP01002304">
    <property type="protein sequence ID" value="RIB03881.1"/>
    <property type="molecule type" value="Genomic_DNA"/>
</dbReference>
<dbReference type="STRING" id="44941.A0A397U2K0"/>
<protein>
    <submittedName>
        <fullName evidence="1">Uncharacterized protein</fullName>
    </submittedName>
</protein>